<dbReference type="InterPro" id="IPR003690">
    <property type="entry name" value="MTERF"/>
</dbReference>
<evidence type="ECO:0000313" key="5">
    <source>
        <dbReference type="Proteomes" id="UP000027138"/>
    </source>
</evidence>
<dbReference type="PANTHER" id="PTHR13068:SF133">
    <property type="entry name" value="MITOCHONDRIAL TRANSCRIPTION TERMINATION FACTOR FAMILY PROTEIN"/>
    <property type="match status" value="1"/>
</dbReference>
<dbReference type="InterPro" id="IPR038538">
    <property type="entry name" value="MTERF_sf"/>
</dbReference>
<evidence type="ECO:0000256" key="2">
    <source>
        <dbReference type="ARBA" id="ARBA00022472"/>
    </source>
</evidence>
<comment type="similarity">
    <text evidence="1">Belongs to the mTERF family.</text>
</comment>
<reference evidence="4 5" key="1">
    <citation type="journal article" date="2014" name="PLoS ONE">
        <title>Global Analysis of Gene Expression Profiles in Physic Nut (Jatropha curcas L.) Seedlings Exposed to Salt Stress.</title>
        <authorList>
            <person name="Zhang L."/>
            <person name="Zhang C."/>
            <person name="Wu P."/>
            <person name="Chen Y."/>
            <person name="Li M."/>
            <person name="Jiang H."/>
            <person name="Wu G."/>
        </authorList>
    </citation>
    <scope>NUCLEOTIDE SEQUENCE [LARGE SCALE GENOMIC DNA]</scope>
    <source>
        <strain evidence="5">cv. GZQX0401</strain>
        <tissue evidence="4">Young leaves</tissue>
    </source>
</reference>
<dbReference type="STRING" id="180498.A0A067LHZ2"/>
<dbReference type="PANTHER" id="PTHR13068">
    <property type="entry name" value="CGI-12 PROTEIN-RELATED"/>
    <property type="match status" value="1"/>
</dbReference>
<dbReference type="FunFam" id="1.25.70.10:FF:000001">
    <property type="entry name" value="Mitochondrial transcription termination factor-like"/>
    <property type="match status" value="1"/>
</dbReference>
<keyword evidence="2" id="KW-0804">Transcription</keyword>
<evidence type="ECO:0000256" key="3">
    <source>
        <dbReference type="ARBA" id="ARBA00022946"/>
    </source>
</evidence>
<keyword evidence="2" id="KW-0806">Transcription termination</keyword>
<dbReference type="GO" id="GO:0003676">
    <property type="term" value="F:nucleic acid binding"/>
    <property type="evidence" value="ECO:0007669"/>
    <property type="project" value="InterPro"/>
</dbReference>
<dbReference type="GO" id="GO:0006353">
    <property type="term" value="P:DNA-templated transcription termination"/>
    <property type="evidence" value="ECO:0007669"/>
    <property type="project" value="UniProtKB-KW"/>
</dbReference>
<keyword evidence="3" id="KW-0809">Transit peptide</keyword>
<dbReference type="OrthoDB" id="637682at2759"/>
<keyword evidence="5" id="KW-1185">Reference proteome</keyword>
<name>A0A067LHZ2_JATCU</name>
<proteinExistence type="inferred from homology"/>
<dbReference type="Pfam" id="PF02536">
    <property type="entry name" value="mTERF"/>
    <property type="match status" value="1"/>
</dbReference>
<accession>A0A067LHZ2</accession>
<dbReference type="AlphaFoldDB" id="A0A067LHZ2"/>
<evidence type="ECO:0000313" key="4">
    <source>
        <dbReference type="EMBL" id="KDP43839.1"/>
    </source>
</evidence>
<dbReference type="EMBL" id="KK914257">
    <property type="protein sequence ID" value="KDP43839.1"/>
    <property type="molecule type" value="Genomic_DNA"/>
</dbReference>
<dbReference type="Gene3D" id="1.25.70.10">
    <property type="entry name" value="Transcription termination factor 3, mitochondrial"/>
    <property type="match status" value="1"/>
</dbReference>
<keyword evidence="2" id="KW-0805">Transcription regulation</keyword>
<evidence type="ECO:0000256" key="1">
    <source>
        <dbReference type="ARBA" id="ARBA00007692"/>
    </source>
</evidence>
<sequence>MLFGRNKLQNPRKRRLEIQPRSALLFDDDMVIRALRPGSRILLYDVEKIMAPNLLVLREIGMTQSLINMLLTYHSSLICHKVDKFRDKVKEVINMGFCPTKTKFVHALHAIISISESNWQHKIELYGRYGWSKDEMLSVFKKHPLCMTLSEKKIIGVMDFLVNFMDMKPSKIAASPYLFTSSLKKRIIPRGLVIKTLILKGVLEKNINFYSVLVLTDKCFLERYVDKHKEHIPYLFDVFEGKGRMYSQELGFQYGQ</sequence>
<organism evidence="4 5">
    <name type="scientific">Jatropha curcas</name>
    <name type="common">Barbados nut</name>
    <dbReference type="NCBI Taxonomy" id="180498"/>
    <lineage>
        <taxon>Eukaryota</taxon>
        <taxon>Viridiplantae</taxon>
        <taxon>Streptophyta</taxon>
        <taxon>Embryophyta</taxon>
        <taxon>Tracheophyta</taxon>
        <taxon>Spermatophyta</taxon>
        <taxon>Magnoliopsida</taxon>
        <taxon>eudicotyledons</taxon>
        <taxon>Gunneridae</taxon>
        <taxon>Pentapetalae</taxon>
        <taxon>rosids</taxon>
        <taxon>fabids</taxon>
        <taxon>Malpighiales</taxon>
        <taxon>Euphorbiaceae</taxon>
        <taxon>Crotonoideae</taxon>
        <taxon>Jatropheae</taxon>
        <taxon>Jatropha</taxon>
    </lineage>
</organism>
<dbReference type="SMART" id="SM00733">
    <property type="entry name" value="Mterf"/>
    <property type="match status" value="5"/>
</dbReference>
<gene>
    <name evidence="4" type="ORF">JCGZ_20849</name>
</gene>
<dbReference type="Proteomes" id="UP000027138">
    <property type="component" value="Unassembled WGS sequence"/>
</dbReference>
<protein>
    <submittedName>
        <fullName evidence="4">Uncharacterized protein</fullName>
    </submittedName>
</protein>